<protein>
    <submittedName>
        <fullName evidence="1">Uncharacterized protein</fullName>
    </submittedName>
</protein>
<comment type="caution">
    <text evidence="1">The sequence shown here is derived from an EMBL/GenBank/DDBJ whole genome shotgun (WGS) entry which is preliminary data.</text>
</comment>
<keyword evidence="2" id="KW-1185">Reference proteome</keyword>
<dbReference type="Proteomes" id="UP001153199">
    <property type="component" value="Unassembled WGS sequence"/>
</dbReference>
<dbReference type="RefSeq" id="WP_003135315.1">
    <property type="nucleotide sequence ID" value="NZ_JAKTAW010000005.1"/>
</dbReference>
<gene>
    <name evidence="1" type="ORF">NF717_05190</name>
</gene>
<dbReference type="AlphaFoldDB" id="A0A9X4NY14"/>
<evidence type="ECO:0000313" key="1">
    <source>
        <dbReference type="EMBL" id="MDG6145051.1"/>
    </source>
</evidence>
<organism evidence="1 2">
    <name type="scientific">Lactococcus formosensis</name>
    <dbReference type="NCBI Taxonomy" id="1281486"/>
    <lineage>
        <taxon>Bacteria</taxon>
        <taxon>Bacillati</taxon>
        <taxon>Bacillota</taxon>
        <taxon>Bacilli</taxon>
        <taxon>Lactobacillales</taxon>
        <taxon>Streptococcaceae</taxon>
        <taxon>Lactococcus</taxon>
    </lineage>
</organism>
<accession>A0A9X4NY14</accession>
<proteinExistence type="predicted"/>
<name>A0A9X4NY14_9LACT</name>
<sequence length="107" mass="12479">MSEAAEKWSTDNLESFKHRMRISTTDKNEIENLKSMLAASYISILRLVGVDDASDLEVKELIFERARYVYNDALDEFEGNYQKNIYYLWLAHKSDEEDEASDKISES</sequence>
<reference evidence="1" key="1">
    <citation type="submission" date="2022-06" db="EMBL/GenBank/DDBJ databases">
        <title>Lactococcus from bovine mastitis in China.</title>
        <authorList>
            <person name="Lin Y."/>
            <person name="Han B."/>
        </authorList>
    </citation>
    <scope>NUCLEOTIDE SEQUENCE</scope>
    <source>
        <strain evidence="1">Ningxia-I-26</strain>
    </source>
</reference>
<evidence type="ECO:0000313" key="2">
    <source>
        <dbReference type="Proteomes" id="UP001153199"/>
    </source>
</evidence>
<dbReference type="EMBL" id="JAMWFV010000004">
    <property type="protein sequence ID" value="MDG6145051.1"/>
    <property type="molecule type" value="Genomic_DNA"/>
</dbReference>